<proteinExistence type="predicted"/>
<sequence length="78" mass="8479">MQPGLEFSRPALLDVAVPLHAAVSQSVTNAKLMRRVLYVKASMLFPTIVKHYCNYISPTPRIPPGSLTCLGRGCPLQG</sequence>
<accession>A0A6A5VED7</accession>
<evidence type="ECO:0000313" key="2">
    <source>
        <dbReference type="Proteomes" id="UP000800036"/>
    </source>
</evidence>
<dbReference type="EMBL" id="ML976670">
    <property type="protein sequence ID" value="KAF1975491.1"/>
    <property type="molecule type" value="Genomic_DNA"/>
</dbReference>
<name>A0A6A5VED7_9PLEO</name>
<dbReference type="AlphaFoldDB" id="A0A6A5VED7"/>
<organism evidence="1 2">
    <name type="scientific">Bimuria novae-zelandiae CBS 107.79</name>
    <dbReference type="NCBI Taxonomy" id="1447943"/>
    <lineage>
        <taxon>Eukaryota</taxon>
        <taxon>Fungi</taxon>
        <taxon>Dikarya</taxon>
        <taxon>Ascomycota</taxon>
        <taxon>Pezizomycotina</taxon>
        <taxon>Dothideomycetes</taxon>
        <taxon>Pleosporomycetidae</taxon>
        <taxon>Pleosporales</taxon>
        <taxon>Massarineae</taxon>
        <taxon>Didymosphaeriaceae</taxon>
        <taxon>Bimuria</taxon>
    </lineage>
</organism>
<gene>
    <name evidence="1" type="ORF">BU23DRAFT_552445</name>
</gene>
<protein>
    <submittedName>
        <fullName evidence="1">Uncharacterized protein</fullName>
    </submittedName>
</protein>
<keyword evidence="2" id="KW-1185">Reference proteome</keyword>
<reference evidence="1" key="1">
    <citation type="journal article" date="2020" name="Stud. Mycol.">
        <title>101 Dothideomycetes genomes: a test case for predicting lifestyles and emergence of pathogens.</title>
        <authorList>
            <person name="Haridas S."/>
            <person name="Albert R."/>
            <person name="Binder M."/>
            <person name="Bloem J."/>
            <person name="Labutti K."/>
            <person name="Salamov A."/>
            <person name="Andreopoulos B."/>
            <person name="Baker S."/>
            <person name="Barry K."/>
            <person name="Bills G."/>
            <person name="Bluhm B."/>
            <person name="Cannon C."/>
            <person name="Castanera R."/>
            <person name="Culley D."/>
            <person name="Daum C."/>
            <person name="Ezra D."/>
            <person name="Gonzalez J."/>
            <person name="Henrissat B."/>
            <person name="Kuo A."/>
            <person name="Liang C."/>
            <person name="Lipzen A."/>
            <person name="Lutzoni F."/>
            <person name="Magnuson J."/>
            <person name="Mondo S."/>
            <person name="Nolan M."/>
            <person name="Ohm R."/>
            <person name="Pangilinan J."/>
            <person name="Park H.-J."/>
            <person name="Ramirez L."/>
            <person name="Alfaro M."/>
            <person name="Sun H."/>
            <person name="Tritt A."/>
            <person name="Yoshinaga Y."/>
            <person name="Zwiers L.-H."/>
            <person name="Turgeon B."/>
            <person name="Goodwin S."/>
            <person name="Spatafora J."/>
            <person name="Crous P."/>
            <person name="Grigoriev I."/>
        </authorList>
    </citation>
    <scope>NUCLEOTIDE SEQUENCE</scope>
    <source>
        <strain evidence="1">CBS 107.79</strain>
    </source>
</reference>
<evidence type="ECO:0000313" key="1">
    <source>
        <dbReference type="EMBL" id="KAF1975491.1"/>
    </source>
</evidence>
<dbReference type="Proteomes" id="UP000800036">
    <property type="component" value="Unassembled WGS sequence"/>
</dbReference>